<organism evidence="2">
    <name type="scientific">Lophocladia kuetzingii</name>
    <dbReference type="NCBI Taxonomy" id="675577"/>
    <lineage>
        <taxon>Eukaryota</taxon>
        <taxon>Rhodophyta</taxon>
        <taxon>Florideophyceae</taxon>
        <taxon>Rhodymeniophycidae</taxon>
        <taxon>Ceramiales</taxon>
        <taxon>Rhodomelaceae</taxon>
        <taxon>Lophothalieae</taxon>
        <taxon>Lophocladia</taxon>
    </lineage>
</organism>
<gene>
    <name evidence="2" type="primary">orf43</name>
</gene>
<dbReference type="EMBL" id="MF101448">
    <property type="protein sequence ID" value="ARW67680.1"/>
    <property type="molecule type" value="Genomic_DNA"/>
</dbReference>
<sequence>MLTLLLLIFCKTIIHLLILFRMFLKIPLIFDSNLFHFFCYNLL</sequence>
<proteinExistence type="predicted"/>
<geneLocation type="chloroplast" evidence="2"/>
<evidence type="ECO:0000256" key="1">
    <source>
        <dbReference type="SAM" id="Phobius"/>
    </source>
</evidence>
<evidence type="ECO:0000313" key="2">
    <source>
        <dbReference type="EMBL" id="ARW67680.1"/>
    </source>
</evidence>
<dbReference type="AlphaFoldDB" id="A0A1Z1MNK9"/>
<keyword evidence="1" id="KW-0472">Membrane</keyword>
<reference evidence="2" key="1">
    <citation type="journal article" date="2017" name="J. Phycol.">
        <title>Analysis of chloroplast genomes and a supermatrix inform reclassification of the Rhodomelaceae (Rhodophyta).</title>
        <authorList>
            <person name="Diaz-Tapia P."/>
            <person name="Maggs C.A."/>
            <person name="West J.A."/>
            <person name="Verbruggen H."/>
        </authorList>
    </citation>
    <scope>NUCLEOTIDE SEQUENCE</scope>
    <source>
        <strain evidence="2">PD1509</strain>
    </source>
</reference>
<dbReference type="RefSeq" id="YP_009398494.1">
    <property type="nucleotide sequence ID" value="NC_035292.1"/>
</dbReference>
<keyword evidence="1" id="KW-0812">Transmembrane</keyword>
<keyword evidence="2" id="KW-0934">Plastid</keyword>
<accession>A0A1Z1MNK9</accession>
<keyword evidence="2" id="KW-0150">Chloroplast</keyword>
<dbReference type="GeneID" id="33361034"/>
<protein>
    <submittedName>
        <fullName evidence="2">Uncharacterized protein</fullName>
    </submittedName>
</protein>
<keyword evidence="1" id="KW-1133">Transmembrane helix</keyword>
<feature type="transmembrane region" description="Helical" evidence="1">
    <location>
        <begin position="6"/>
        <end position="24"/>
    </location>
</feature>
<name>A0A1Z1MNK9_9FLOR</name>